<evidence type="ECO:0000313" key="14">
    <source>
        <dbReference type="Proteomes" id="UP000054560"/>
    </source>
</evidence>
<dbReference type="InterPro" id="IPR035699">
    <property type="entry name" value="AAA_6"/>
</dbReference>
<dbReference type="Pfam" id="PF12774">
    <property type="entry name" value="AAA_6"/>
    <property type="match status" value="2"/>
</dbReference>
<dbReference type="Pfam" id="PF12775">
    <property type="entry name" value="AAA_7"/>
    <property type="match status" value="1"/>
</dbReference>
<evidence type="ECO:0000256" key="10">
    <source>
        <dbReference type="ARBA" id="ARBA00023175"/>
    </source>
</evidence>
<dbReference type="PANTHER" id="PTHR46532">
    <property type="entry name" value="MALE FERTILITY FACTOR KL5"/>
    <property type="match status" value="1"/>
</dbReference>
<dbReference type="Proteomes" id="UP000054560">
    <property type="component" value="Unassembled WGS sequence"/>
</dbReference>
<dbReference type="GO" id="GO:0005858">
    <property type="term" value="C:axonemal dynein complex"/>
    <property type="evidence" value="ECO:0007669"/>
    <property type="project" value="TreeGrafter"/>
</dbReference>
<evidence type="ECO:0000256" key="9">
    <source>
        <dbReference type="ARBA" id="ARBA00023054"/>
    </source>
</evidence>
<keyword evidence="3" id="KW-0963">Cytoplasm</keyword>
<comment type="similarity">
    <text evidence="2">Belongs to the dynein heavy chain family.</text>
</comment>
<dbReference type="Pfam" id="PF22597">
    <property type="entry name" value="DYN_lid"/>
    <property type="match status" value="1"/>
</dbReference>
<dbReference type="Pfam" id="PF17852">
    <property type="entry name" value="Dynein_AAA_lid"/>
    <property type="match status" value="1"/>
</dbReference>
<dbReference type="Gene3D" id="1.20.920.30">
    <property type="match status" value="1"/>
</dbReference>
<dbReference type="GO" id="GO:0051959">
    <property type="term" value="F:dynein light intermediate chain binding"/>
    <property type="evidence" value="ECO:0007669"/>
    <property type="project" value="InterPro"/>
</dbReference>
<dbReference type="InterPro" id="IPR041466">
    <property type="entry name" value="Dynein_AAA5_ext"/>
</dbReference>
<dbReference type="InterPro" id="IPR042222">
    <property type="entry name" value="Dynein_2_N"/>
</dbReference>
<dbReference type="FunFam" id="3.20.180.20:FF:000002">
    <property type="entry name" value="Cytoplasmic dynein heavy chain 1"/>
    <property type="match status" value="1"/>
</dbReference>
<evidence type="ECO:0000259" key="12">
    <source>
        <dbReference type="SMART" id="SM00382"/>
    </source>
</evidence>
<dbReference type="InterPro" id="IPR027417">
    <property type="entry name" value="P-loop_NTPase"/>
</dbReference>
<gene>
    <name evidence="13" type="ORF">SARC_06434</name>
</gene>
<dbReference type="PANTHER" id="PTHR46532:SF13">
    <property type="entry name" value="CYTOPLASMIC DYNEIN 1 HEAVY CHAIN 1"/>
    <property type="match status" value="1"/>
</dbReference>
<evidence type="ECO:0000256" key="8">
    <source>
        <dbReference type="ARBA" id="ARBA00023017"/>
    </source>
</evidence>
<dbReference type="Pfam" id="PF12780">
    <property type="entry name" value="AAA_8"/>
    <property type="match status" value="1"/>
</dbReference>
<evidence type="ECO:0000256" key="2">
    <source>
        <dbReference type="ARBA" id="ARBA00008887"/>
    </source>
</evidence>
<keyword evidence="14" id="KW-1185">Reference proteome</keyword>
<dbReference type="Gene3D" id="3.40.50.300">
    <property type="entry name" value="P-loop containing nucleotide triphosphate hydrolases"/>
    <property type="match status" value="4"/>
</dbReference>
<dbReference type="Gene3D" id="1.20.140.100">
    <property type="entry name" value="Dynein heavy chain, N-terminal domain 2"/>
    <property type="match status" value="1"/>
</dbReference>
<evidence type="ECO:0000256" key="11">
    <source>
        <dbReference type="ARBA" id="ARBA00023212"/>
    </source>
</evidence>
<keyword evidence="6" id="KW-0547">Nucleotide-binding</keyword>
<dbReference type="OrthoDB" id="447173at2759"/>
<dbReference type="GO" id="GO:0005524">
    <property type="term" value="F:ATP binding"/>
    <property type="evidence" value="ECO:0007669"/>
    <property type="project" value="UniProtKB-KW"/>
</dbReference>
<reference evidence="13 14" key="1">
    <citation type="submission" date="2011-02" db="EMBL/GenBank/DDBJ databases">
        <title>The Genome Sequence of Sphaeroforma arctica JP610.</title>
        <authorList>
            <consortium name="The Broad Institute Genome Sequencing Platform"/>
            <person name="Russ C."/>
            <person name="Cuomo C."/>
            <person name="Young S.K."/>
            <person name="Zeng Q."/>
            <person name="Gargeya S."/>
            <person name="Alvarado L."/>
            <person name="Berlin A."/>
            <person name="Chapman S.B."/>
            <person name="Chen Z."/>
            <person name="Freedman E."/>
            <person name="Gellesch M."/>
            <person name="Goldberg J."/>
            <person name="Griggs A."/>
            <person name="Gujja S."/>
            <person name="Heilman E."/>
            <person name="Heiman D."/>
            <person name="Howarth C."/>
            <person name="Mehta T."/>
            <person name="Neiman D."/>
            <person name="Pearson M."/>
            <person name="Roberts A."/>
            <person name="Saif S."/>
            <person name="Shea T."/>
            <person name="Shenoy N."/>
            <person name="Sisk P."/>
            <person name="Stolte C."/>
            <person name="Sykes S."/>
            <person name="White J."/>
            <person name="Yandava C."/>
            <person name="Burger G."/>
            <person name="Gray M.W."/>
            <person name="Holland P.W.H."/>
            <person name="King N."/>
            <person name="Lang F.B.F."/>
            <person name="Roger A.J."/>
            <person name="Ruiz-Trillo I."/>
            <person name="Haas B."/>
            <person name="Nusbaum C."/>
            <person name="Birren B."/>
        </authorList>
    </citation>
    <scope>NUCLEOTIDE SEQUENCE [LARGE SCALE GENOMIC DNA]</scope>
    <source>
        <strain evidence="13 14">JP610</strain>
    </source>
</reference>
<evidence type="ECO:0000256" key="3">
    <source>
        <dbReference type="ARBA" id="ARBA00022490"/>
    </source>
</evidence>
<dbReference type="Gene3D" id="1.10.472.130">
    <property type="match status" value="1"/>
</dbReference>
<feature type="non-terminal residue" evidence="13">
    <location>
        <position position="1"/>
    </location>
</feature>
<organism evidence="13 14">
    <name type="scientific">Sphaeroforma arctica JP610</name>
    <dbReference type="NCBI Taxonomy" id="667725"/>
    <lineage>
        <taxon>Eukaryota</taxon>
        <taxon>Ichthyosporea</taxon>
        <taxon>Ichthyophonida</taxon>
        <taxon>Sphaeroforma</taxon>
    </lineage>
</organism>
<keyword evidence="4" id="KW-0493">Microtubule</keyword>
<dbReference type="Pfam" id="PF08393">
    <property type="entry name" value="DHC_N2"/>
    <property type="match status" value="1"/>
</dbReference>
<keyword evidence="9" id="KW-0175">Coiled coil</keyword>
<feature type="domain" description="AAA+ ATPase" evidence="12">
    <location>
        <begin position="380"/>
        <end position="518"/>
    </location>
</feature>
<protein>
    <recommendedName>
        <fullName evidence="12">AAA+ ATPase domain-containing protein</fullName>
    </recommendedName>
</protein>
<name>A0A0L0FZ37_9EUKA</name>
<dbReference type="GeneID" id="25906938"/>
<dbReference type="InterPro" id="IPR003593">
    <property type="entry name" value="AAA+_ATPase"/>
</dbReference>
<proteinExistence type="inferred from homology"/>
<dbReference type="GO" id="GO:0005874">
    <property type="term" value="C:microtubule"/>
    <property type="evidence" value="ECO:0007669"/>
    <property type="project" value="UniProtKB-KW"/>
</dbReference>
<dbReference type="FunFam" id="3.40.50.300:FF:000517">
    <property type="entry name" value="Cytoplasmic dynein heavy chain 1"/>
    <property type="match status" value="1"/>
</dbReference>
<dbReference type="STRING" id="667725.A0A0L0FZ37"/>
<evidence type="ECO:0000256" key="5">
    <source>
        <dbReference type="ARBA" id="ARBA00022737"/>
    </source>
</evidence>
<sequence length="1337" mass="151701">VFADEATAWEEKLNRMHAMLDVWVDVQRTWVYLHGIFSGSADIQHLLPQESNRFSNISAEFLQFMKRVAKHPVLVEVLSFPNVQKQLERFGELLDKVQHALGEYLERERSAFPRFYFVGDEELLEVIGNGRDVGKIQKSFKKMFTGIHAVSLDESDSSILGMVSKEGEQISFLQAVDLSTSPRINEWLGDVEVQMRNALAALLTHSLDGMQRMDTAQFHLPMFLQLVIVYHISIPTKCCVRRYHLPTKSCCLQAGSDLKEVVSSLEAKLEGLASTILVPQEPRRRRKIENIITELVHKRDVTRELANNKVADITSFDWLQQMRFYHDTQQEPTKQLTISIADATFFYGFEYLGVVDKLVQTPLTDRMYLTMTQALKNRLGGSPFGPAGTGKTESVKALGTQLGRFVLVFNCDDKFDFQAMGRIFVGLCQVGAWGCFDEFNRLEERILSAVSQQIQHIQMTLRDSTKGESMETTLMGKPIKINPDMAIFVTMNPGYAGRSNLPDNLKALFRPLAMTVPDRQLIAQVELANDLDEQAVIIQSVCETMVPKLVAEDIPLLFSLLQDVFPGVAHLPAPLELLHAAIREECAERHLEATPLFIDKIVQLYQIQAIHHGVMLVGSSGSGKSCAWEILLRALERVDGQEGVSYVIDPKAISKEALYGSLDSTTREWTDGLFTGTMRKIVDNVRNEVAQRHWIVLDGDVDPEWVENLNSVLDDNKILTLPNGERLALPQNVKIMFEVENLNSATPATVSRCGMVWFSNDTVTADMLCAHYINRLRCQPLPADELDVFEGDPKTLLRYQDQCAGLLHPYFAPEGFVLACLHEASTMPHVMQFTDLRVLNALFSMLDKGIRNVLKYNTRNEDLPMDTMTMEKYITKYLIYAIVWSFTGSASLDSRRALGEFIRRSTTVEMPSNSDRSIIDFEVNLESGEWQTWAAKVPTIEVETHKVGAPDVVIPTIDTVRHEELLYTWLADHKPVVLCGPPGSGKTMTLFSALRSLTDMEVVGINFSSATSPELLLKTFDRYCEYKRTSTGTVLSPIQPGKWLVLFCDEINLPDTDAYGTQRVIAFLRQMVERGGFWRPNTHTWVQLERVQFVGACNPPTDPGRKPLSLRFTRHVPVVLVDYPGEESLKQIYRTFNRALLRLFPHLRAYAENVTDAMVQMYLESQQHFTVDDQPHYVYSPRELTRWVRGVYKAIKHVDNLSVEMLVRVWAHEALRLFQDRLLTDTEREWTDNKIDEIAAKWFNDCDVKVFYEEELDVPLVLFNEVLDHVLRIDRVFRQPQGHLLLIGVSGSGKTTLTRFVAWINGLSIFQVKVKVCACVGYVLCVECGLSALREAC</sequence>
<accession>A0A0L0FZ37</accession>
<feature type="domain" description="AAA+ ATPase" evidence="12">
    <location>
        <begin position="972"/>
        <end position="1122"/>
    </location>
</feature>
<dbReference type="GO" id="GO:0007018">
    <property type="term" value="P:microtubule-based movement"/>
    <property type="evidence" value="ECO:0007669"/>
    <property type="project" value="InterPro"/>
</dbReference>
<dbReference type="CDD" id="cd00009">
    <property type="entry name" value="AAA"/>
    <property type="match status" value="1"/>
</dbReference>
<keyword evidence="11" id="KW-0206">Cytoskeleton</keyword>
<dbReference type="Gene3D" id="1.20.58.1120">
    <property type="match status" value="1"/>
</dbReference>
<dbReference type="SMART" id="SM00382">
    <property type="entry name" value="AAA"/>
    <property type="match status" value="2"/>
</dbReference>
<evidence type="ECO:0000256" key="7">
    <source>
        <dbReference type="ARBA" id="ARBA00022840"/>
    </source>
</evidence>
<comment type="subcellular location">
    <subcellularLocation>
        <location evidence="1">Cytoplasm</location>
        <location evidence="1">Cytoskeleton</location>
    </subcellularLocation>
</comment>
<dbReference type="FunFam" id="3.40.50.300:FF:000071">
    <property type="entry name" value="Cytoplasmic dynein heavy chain 1"/>
    <property type="match status" value="1"/>
</dbReference>
<evidence type="ECO:0000256" key="1">
    <source>
        <dbReference type="ARBA" id="ARBA00004245"/>
    </source>
</evidence>
<keyword evidence="8" id="KW-0243">Dynein</keyword>
<dbReference type="GO" id="GO:0045505">
    <property type="term" value="F:dynein intermediate chain binding"/>
    <property type="evidence" value="ECO:0007669"/>
    <property type="project" value="InterPro"/>
</dbReference>
<keyword evidence="5" id="KW-0677">Repeat</keyword>
<dbReference type="InterPro" id="IPR043157">
    <property type="entry name" value="Dynein_AAA1S"/>
</dbReference>
<keyword evidence="7" id="KW-0067">ATP-binding</keyword>
<dbReference type="Gene3D" id="3.20.180.20">
    <property type="entry name" value="Dynein heavy chain, N-terminal domain 2"/>
    <property type="match status" value="1"/>
</dbReference>
<dbReference type="Gene3D" id="1.10.8.710">
    <property type="match status" value="1"/>
</dbReference>
<dbReference type="FunFam" id="1.10.472.130:FF:000002">
    <property type="entry name" value="Cytoplasmic dynein heavy chain 1"/>
    <property type="match status" value="1"/>
</dbReference>
<dbReference type="RefSeq" id="XP_014155135.1">
    <property type="nucleotide sequence ID" value="XM_014299660.1"/>
</dbReference>
<dbReference type="InterPro" id="IPR054354">
    <property type="entry name" value="DYNC2H1-like_lid"/>
</dbReference>
<evidence type="ECO:0000256" key="6">
    <source>
        <dbReference type="ARBA" id="ARBA00022741"/>
    </source>
</evidence>
<dbReference type="InterPro" id="IPR042228">
    <property type="entry name" value="Dynein_linker_3"/>
</dbReference>
<keyword evidence="10" id="KW-0505">Motor protein</keyword>
<dbReference type="EMBL" id="KQ242054">
    <property type="protein sequence ID" value="KNC81233.1"/>
    <property type="molecule type" value="Genomic_DNA"/>
</dbReference>
<dbReference type="InterPro" id="IPR026983">
    <property type="entry name" value="DHC"/>
</dbReference>
<evidence type="ECO:0000256" key="4">
    <source>
        <dbReference type="ARBA" id="ARBA00022701"/>
    </source>
</evidence>
<dbReference type="InterPro" id="IPR013602">
    <property type="entry name" value="Dynein_heavy_linker"/>
</dbReference>
<evidence type="ECO:0000313" key="13">
    <source>
        <dbReference type="EMBL" id="KNC81233.1"/>
    </source>
</evidence>
<dbReference type="InterPro" id="IPR024317">
    <property type="entry name" value="Dynein_heavy_chain_D4_dom"/>
</dbReference>
<dbReference type="SUPFAM" id="SSF52540">
    <property type="entry name" value="P-loop containing nucleoside triphosphate hydrolases"/>
    <property type="match status" value="4"/>
</dbReference>
<dbReference type="eggNOG" id="KOG3595">
    <property type="taxonomic scope" value="Eukaryota"/>
</dbReference>